<protein>
    <submittedName>
        <fullName evidence="1">Uncharacterized protein</fullName>
    </submittedName>
</protein>
<reference evidence="1" key="1">
    <citation type="submission" date="2019-08" db="EMBL/GenBank/DDBJ databases">
        <authorList>
            <person name="Kucharzyk K."/>
            <person name="Murdoch R.W."/>
            <person name="Higgins S."/>
            <person name="Loffler F."/>
        </authorList>
    </citation>
    <scope>NUCLEOTIDE SEQUENCE</scope>
</reference>
<evidence type="ECO:0000313" key="1">
    <source>
        <dbReference type="EMBL" id="MPN34001.1"/>
    </source>
</evidence>
<dbReference type="EMBL" id="VSSQ01086820">
    <property type="protein sequence ID" value="MPN34001.1"/>
    <property type="molecule type" value="Genomic_DNA"/>
</dbReference>
<gene>
    <name evidence="1" type="ORF">SDC9_181493</name>
</gene>
<dbReference type="AlphaFoldDB" id="A0A645H4Q6"/>
<proteinExistence type="predicted"/>
<name>A0A645H4Q6_9ZZZZ</name>
<accession>A0A645H4Q6</accession>
<organism evidence="1">
    <name type="scientific">bioreactor metagenome</name>
    <dbReference type="NCBI Taxonomy" id="1076179"/>
    <lineage>
        <taxon>unclassified sequences</taxon>
        <taxon>metagenomes</taxon>
        <taxon>ecological metagenomes</taxon>
    </lineage>
</organism>
<comment type="caution">
    <text evidence="1">The sequence shown here is derived from an EMBL/GenBank/DDBJ whole genome shotgun (WGS) entry which is preliminary data.</text>
</comment>
<sequence>MLTGLPQIDVTAFILLLAEPSNCGKNQAGTLLHGTDGETVRRNTIKEVKTHGTQKAQAWIYSGVVRRHGGRRCSAADGYHQ</sequence>